<comment type="subcellular location">
    <subcellularLocation>
        <location evidence="1">Nucleus</location>
    </subcellularLocation>
</comment>
<dbReference type="InterPro" id="IPR011598">
    <property type="entry name" value="bHLH_dom"/>
</dbReference>
<keyword evidence="3" id="KW-0238">DNA-binding</keyword>
<proteinExistence type="predicted"/>
<evidence type="ECO:0000256" key="5">
    <source>
        <dbReference type="ARBA" id="ARBA00023242"/>
    </source>
</evidence>
<feature type="region of interest" description="Disordered" evidence="6">
    <location>
        <begin position="237"/>
        <end position="283"/>
    </location>
</feature>
<evidence type="ECO:0000313" key="9">
    <source>
        <dbReference type="Proteomes" id="UP000283530"/>
    </source>
</evidence>
<comment type="caution">
    <text evidence="8">The sequence shown here is derived from an EMBL/GenBank/DDBJ whole genome shotgun (WGS) entry which is preliminary data.</text>
</comment>
<keyword evidence="9" id="KW-1185">Reference proteome</keyword>
<dbReference type="GO" id="GO:0046983">
    <property type="term" value="F:protein dimerization activity"/>
    <property type="evidence" value="ECO:0007669"/>
    <property type="project" value="InterPro"/>
</dbReference>
<name>A0A443PGC4_9MAGN</name>
<keyword evidence="4" id="KW-0804">Transcription</keyword>
<evidence type="ECO:0000256" key="4">
    <source>
        <dbReference type="ARBA" id="ARBA00023163"/>
    </source>
</evidence>
<dbReference type="SMART" id="SM00353">
    <property type="entry name" value="HLH"/>
    <property type="match status" value="1"/>
</dbReference>
<protein>
    <submittedName>
        <fullName evidence="8">Transcription factor UNE10 isoform X1</fullName>
    </submittedName>
</protein>
<dbReference type="InterPro" id="IPR036638">
    <property type="entry name" value="HLH_DNA-bd_sf"/>
</dbReference>
<dbReference type="Gene3D" id="4.10.280.10">
    <property type="entry name" value="Helix-loop-helix DNA-binding domain"/>
    <property type="match status" value="1"/>
</dbReference>
<dbReference type="AlphaFoldDB" id="A0A443PGC4"/>
<dbReference type="PANTHER" id="PTHR45855">
    <property type="entry name" value="TRANSCRIPTION FACTOR PIF1-RELATED"/>
    <property type="match status" value="1"/>
</dbReference>
<dbReference type="Pfam" id="PF00010">
    <property type="entry name" value="HLH"/>
    <property type="match status" value="1"/>
</dbReference>
<dbReference type="PROSITE" id="PS50888">
    <property type="entry name" value="BHLH"/>
    <property type="match status" value="1"/>
</dbReference>
<evidence type="ECO:0000256" key="2">
    <source>
        <dbReference type="ARBA" id="ARBA00023015"/>
    </source>
</evidence>
<dbReference type="PANTHER" id="PTHR45855:SF23">
    <property type="entry name" value="TRANSCRIPTION FACTOR MEE8-RELATED"/>
    <property type="match status" value="1"/>
</dbReference>
<dbReference type="GO" id="GO:0003677">
    <property type="term" value="F:DNA binding"/>
    <property type="evidence" value="ECO:0007669"/>
    <property type="project" value="UniProtKB-KW"/>
</dbReference>
<dbReference type="Proteomes" id="UP000283530">
    <property type="component" value="Unassembled WGS sequence"/>
</dbReference>
<dbReference type="OrthoDB" id="690068at2759"/>
<keyword evidence="5" id="KW-0539">Nucleus</keyword>
<gene>
    <name evidence="8" type="ORF">CKAN_01887300</name>
</gene>
<organism evidence="8 9">
    <name type="scientific">Cinnamomum micranthum f. kanehirae</name>
    <dbReference type="NCBI Taxonomy" id="337451"/>
    <lineage>
        <taxon>Eukaryota</taxon>
        <taxon>Viridiplantae</taxon>
        <taxon>Streptophyta</taxon>
        <taxon>Embryophyta</taxon>
        <taxon>Tracheophyta</taxon>
        <taxon>Spermatophyta</taxon>
        <taxon>Magnoliopsida</taxon>
        <taxon>Magnoliidae</taxon>
        <taxon>Laurales</taxon>
        <taxon>Lauraceae</taxon>
        <taxon>Cinnamomum</taxon>
    </lineage>
</organism>
<evidence type="ECO:0000313" key="8">
    <source>
        <dbReference type="EMBL" id="RWR89802.1"/>
    </source>
</evidence>
<evidence type="ECO:0000259" key="7">
    <source>
        <dbReference type="PROSITE" id="PS50888"/>
    </source>
</evidence>
<keyword evidence="2" id="KW-0805">Transcription regulation</keyword>
<dbReference type="SUPFAM" id="SSF47459">
    <property type="entry name" value="HLH, helix-loop-helix DNA-binding domain"/>
    <property type="match status" value="1"/>
</dbReference>
<evidence type="ECO:0000256" key="6">
    <source>
        <dbReference type="SAM" id="MobiDB-lite"/>
    </source>
</evidence>
<dbReference type="EMBL" id="QPKB01000007">
    <property type="protein sequence ID" value="RWR89802.1"/>
    <property type="molecule type" value="Genomic_DNA"/>
</dbReference>
<dbReference type="InterPro" id="IPR047265">
    <property type="entry name" value="PIF1-like_bHLH"/>
</dbReference>
<accession>A0A443PGC4</accession>
<dbReference type="CDD" id="cd11445">
    <property type="entry name" value="bHLH_AtPIF_like"/>
    <property type="match status" value="1"/>
</dbReference>
<evidence type="ECO:0000256" key="1">
    <source>
        <dbReference type="ARBA" id="ARBA00004123"/>
    </source>
</evidence>
<dbReference type="InterPro" id="IPR031066">
    <property type="entry name" value="bHLH_ALC-like_plant"/>
</dbReference>
<feature type="domain" description="BHLH" evidence="7">
    <location>
        <begin position="270"/>
        <end position="319"/>
    </location>
</feature>
<dbReference type="GO" id="GO:0005634">
    <property type="term" value="C:nucleus"/>
    <property type="evidence" value="ECO:0007669"/>
    <property type="project" value="UniProtKB-SubCell"/>
</dbReference>
<sequence>MLAPARELEENTNKPILAFHAYPNAHSTPPHDPMSDYEVAELTWENGQLVMHGFGFPRTLSKPSSSSPIKSNWENPRVGGTLECIVDQATCPPPPDAGADDHFTWFHHHCTPADTAIDVLAPCSTRPTDAGAAKNSSRVPGPPLVASSTMVGSCSGAGFDFDRIEEEAFSAAKHTRGAAPASNEISSHMMQSTTYGSESRGHVETETTWDMDLDVNVDFTSTSHGYSSLLGMPMPLSSYGHGSRDESENGCEEEEKGKKEKSTVSTKRSRAAAVHNQSERKRRDKIGQRMKTLQKLVPNSRKIDKASVLDEVIEYLKQLQTQVTMMSSFPHMMMPMTTMRQLQMSMMARMGMGAMDINSLNRLGPTASVPPMVHHPATLLPLTVPWDGSVVRLHPSATGVLPDAFSTFFDCQTMPHPPQQQQQPISLDAYNRMTALYKQAQQPTTPSGKTSGLL</sequence>
<reference evidence="8 9" key="1">
    <citation type="journal article" date="2019" name="Nat. Plants">
        <title>Stout camphor tree genome fills gaps in understanding of flowering plant genome evolution.</title>
        <authorList>
            <person name="Chaw S.M."/>
            <person name="Liu Y.C."/>
            <person name="Wu Y.W."/>
            <person name="Wang H.Y."/>
            <person name="Lin C.I."/>
            <person name="Wu C.S."/>
            <person name="Ke H.M."/>
            <person name="Chang L.Y."/>
            <person name="Hsu C.Y."/>
            <person name="Yang H.T."/>
            <person name="Sudianto E."/>
            <person name="Hsu M.H."/>
            <person name="Wu K.P."/>
            <person name="Wang L.N."/>
            <person name="Leebens-Mack J.H."/>
            <person name="Tsai I.J."/>
        </authorList>
    </citation>
    <scope>NUCLEOTIDE SEQUENCE [LARGE SCALE GENOMIC DNA]</scope>
    <source>
        <strain evidence="9">cv. Chaw 1501</strain>
        <tissue evidence="8">Young leaves</tissue>
    </source>
</reference>
<evidence type="ECO:0000256" key="3">
    <source>
        <dbReference type="ARBA" id="ARBA00023125"/>
    </source>
</evidence>